<evidence type="ECO:0000313" key="7">
    <source>
        <dbReference type="Proteomes" id="UP001415857"/>
    </source>
</evidence>
<keyword evidence="2" id="KW-0732">Signal</keyword>
<organism evidence="6 7">
    <name type="scientific">Liquidambar formosana</name>
    <name type="common">Formosan gum</name>
    <dbReference type="NCBI Taxonomy" id="63359"/>
    <lineage>
        <taxon>Eukaryota</taxon>
        <taxon>Viridiplantae</taxon>
        <taxon>Streptophyta</taxon>
        <taxon>Embryophyta</taxon>
        <taxon>Tracheophyta</taxon>
        <taxon>Spermatophyta</taxon>
        <taxon>Magnoliopsida</taxon>
        <taxon>eudicotyledons</taxon>
        <taxon>Gunneridae</taxon>
        <taxon>Pentapetalae</taxon>
        <taxon>Saxifragales</taxon>
        <taxon>Altingiaceae</taxon>
        <taxon>Liquidambar</taxon>
    </lineage>
</organism>
<dbReference type="InterPro" id="IPR009009">
    <property type="entry name" value="RlpA-like_DPBB"/>
</dbReference>
<dbReference type="Proteomes" id="UP001415857">
    <property type="component" value="Unassembled WGS sequence"/>
</dbReference>
<evidence type="ECO:0000256" key="3">
    <source>
        <dbReference type="ARBA" id="ARBA00023316"/>
    </source>
</evidence>
<feature type="domain" description="Expansin-like EG45" evidence="5">
    <location>
        <begin position="40"/>
        <end position="145"/>
    </location>
</feature>
<dbReference type="GO" id="GO:0005576">
    <property type="term" value="C:extracellular region"/>
    <property type="evidence" value="ECO:0007669"/>
    <property type="project" value="InterPro"/>
</dbReference>
<dbReference type="InterPro" id="IPR007118">
    <property type="entry name" value="Expan_Lol_pI"/>
</dbReference>
<dbReference type="InterPro" id="IPR007112">
    <property type="entry name" value="Expansin/allergen_DPBB_dom"/>
</dbReference>
<protein>
    <recommendedName>
        <fullName evidence="4">Expansin</fullName>
    </recommendedName>
</protein>
<comment type="caution">
    <text evidence="6">The sequence shown here is derived from an EMBL/GenBank/DDBJ whole genome shotgun (WGS) entry which is preliminary data.</text>
</comment>
<evidence type="ECO:0000256" key="1">
    <source>
        <dbReference type="ARBA" id="ARBA00022525"/>
    </source>
</evidence>
<evidence type="ECO:0000259" key="5">
    <source>
        <dbReference type="PROSITE" id="PS50842"/>
    </source>
</evidence>
<dbReference type="SUPFAM" id="SSF50685">
    <property type="entry name" value="Barwin-like endoglucanases"/>
    <property type="match status" value="1"/>
</dbReference>
<comment type="similarity">
    <text evidence="4">Belongs to the expansin family. Expansin A subfamily.</text>
</comment>
<dbReference type="PANTHER" id="PTHR31867">
    <property type="entry name" value="EXPANSIN-A15"/>
    <property type="match status" value="1"/>
</dbReference>
<reference evidence="6 7" key="1">
    <citation type="journal article" date="2024" name="Plant J.">
        <title>Genome sequences and population genomics reveal climatic adaptation and genomic divergence between two closely related sweetgum species.</title>
        <authorList>
            <person name="Xu W.Q."/>
            <person name="Ren C.Q."/>
            <person name="Zhang X.Y."/>
            <person name="Comes H.P."/>
            <person name="Liu X.H."/>
            <person name="Li Y.G."/>
            <person name="Kettle C.J."/>
            <person name="Jalonen R."/>
            <person name="Gaisberger H."/>
            <person name="Ma Y.Z."/>
            <person name="Qiu Y.X."/>
        </authorList>
    </citation>
    <scope>NUCLEOTIDE SEQUENCE [LARGE SCALE GENOMIC DNA]</scope>
    <source>
        <strain evidence="6">Hangzhou</strain>
    </source>
</reference>
<evidence type="ECO:0000256" key="4">
    <source>
        <dbReference type="RuleBase" id="RU365023"/>
    </source>
</evidence>
<dbReference type="Gene3D" id="2.40.40.10">
    <property type="entry name" value="RlpA-like domain"/>
    <property type="match status" value="1"/>
</dbReference>
<gene>
    <name evidence="6" type="ORF">L1049_000605</name>
</gene>
<dbReference type="Pfam" id="PF03330">
    <property type="entry name" value="DPBB_1"/>
    <property type="match status" value="1"/>
</dbReference>
<evidence type="ECO:0000313" key="6">
    <source>
        <dbReference type="EMBL" id="KAK9268841.1"/>
    </source>
</evidence>
<dbReference type="PRINTS" id="PR01226">
    <property type="entry name" value="EXPANSIN"/>
</dbReference>
<comment type="subcellular location">
    <subcellularLocation>
        <location evidence="4">Secreted</location>
        <location evidence="4">Cell wall</location>
    </subcellularLocation>
    <subcellularLocation>
        <location evidence="4">Membrane</location>
        <topology evidence="4">Peripheral membrane protein</topology>
    </subcellularLocation>
</comment>
<keyword evidence="4" id="KW-0134">Cell wall</keyword>
<dbReference type="PRINTS" id="PR01225">
    <property type="entry name" value="EXPANSNFAMLY"/>
</dbReference>
<keyword evidence="7" id="KW-1185">Reference proteome</keyword>
<accession>A0AAP0NAS0</accession>
<evidence type="ECO:0000256" key="2">
    <source>
        <dbReference type="ARBA" id="ARBA00022729"/>
    </source>
</evidence>
<dbReference type="PROSITE" id="PS50842">
    <property type="entry name" value="EXPANSIN_EG45"/>
    <property type="match status" value="1"/>
</dbReference>
<keyword evidence="1 4" id="KW-0964">Secreted</keyword>
<dbReference type="EMBL" id="JBBPBK010000015">
    <property type="protein sequence ID" value="KAK9268841.1"/>
    <property type="molecule type" value="Genomic_DNA"/>
</dbReference>
<proteinExistence type="inferred from homology"/>
<dbReference type="InterPro" id="IPR002963">
    <property type="entry name" value="Expansin"/>
</dbReference>
<comment type="function">
    <text evidence="4">Causes loosening and extension of plant cell walls by disrupting non-covalent bonding between cellulose microfibrils and matrix glucans. No enzymatic activity has been found.</text>
</comment>
<dbReference type="AlphaFoldDB" id="A0AAP0NAS0"/>
<name>A0AAP0NAS0_LIQFO</name>
<keyword evidence="3 4" id="KW-0961">Cell wall biogenesis/degradation</keyword>
<dbReference type="SMART" id="SM00837">
    <property type="entry name" value="DPBB_1"/>
    <property type="match status" value="1"/>
</dbReference>
<sequence>MKEYVMGKKTFFISLHCDSLSFDIYENANFTEDLDNHLSGGVCGYDDTFNAGFGVNTAAASGALFRGGEGCGACYQVMCNYRLHPKWCLRRGVVTITTTNFCPPNNNGRWCDPPHQHFDMSMPAFLRIARQGNEGIVPVLNKRLE</sequence>
<dbReference type="GO" id="GO:0009664">
    <property type="term" value="P:plant-type cell wall organization"/>
    <property type="evidence" value="ECO:0007669"/>
    <property type="project" value="InterPro"/>
</dbReference>
<dbReference type="GO" id="GO:0016020">
    <property type="term" value="C:membrane"/>
    <property type="evidence" value="ECO:0007669"/>
    <property type="project" value="UniProtKB-SubCell"/>
</dbReference>
<dbReference type="InterPro" id="IPR036908">
    <property type="entry name" value="RlpA-like_sf"/>
</dbReference>